<organism evidence="4 5">
    <name type="scientific">Streptomyces spectabilis</name>
    <dbReference type="NCBI Taxonomy" id="68270"/>
    <lineage>
        <taxon>Bacteria</taxon>
        <taxon>Bacillati</taxon>
        <taxon>Actinomycetota</taxon>
        <taxon>Actinomycetes</taxon>
        <taxon>Kitasatosporales</taxon>
        <taxon>Streptomycetaceae</taxon>
        <taxon>Streptomyces</taxon>
    </lineage>
</organism>
<dbReference type="RefSeq" id="WP_184926899.1">
    <property type="nucleotide sequence ID" value="NZ_BMSQ01000047.1"/>
</dbReference>
<gene>
    <name evidence="4" type="ORF">FHS40_008987</name>
</gene>
<evidence type="ECO:0000313" key="4">
    <source>
        <dbReference type="EMBL" id="MBB5109857.1"/>
    </source>
</evidence>
<keyword evidence="5" id="KW-1185">Reference proteome</keyword>
<feature type="chain" id="PRO_5031558126" description="DUF8094 domain-containing protein" evidence="2">
    <location>
        <begin position="32"/>
        <end position="336"/>
    </location>
</feature>
<dbReference type="EMBL" id="JACHJD010000043">
    <property type="protein sequence ID" value="MBB5109857.1"/>
    <property type="molecule type" value="Genomic_DNA"/>
</dbReference>
<dbReference type="Pfam" id="PF26366">
    <property type="entry name" value="DUF8094"/>
    <property type="match status" value="1"/>
</dbReference>
<feature type="compositionally biased region" description="Basic and acidic residues" evidence="1">
    <location>
        <begin position="46"/>
        <end position="55"/>
    </location>
</feature>
<feature type="domain" description="DUF8094" evidence="3">
    <location>
        <begin position="54"/>
        <end position="334"/>
    </location>
</feature>
<dbReference type="AlphaFoldDB" id="A0A7W8EY87"/>
<accession>A0A7W8EY87</accession>
<evidence type="ECO:0000256" key="2">
    <source>
        <dbReference type="SAM" id="SignalP"/>
    </source>
</evidence>
<comment type="caution">
    <text evidence="4">The sequence shown here is derived from an EMBL/GenBank/DDBJ whole genome shotgun (WGS) entry which is preliminary data.</text>
</comment>
<proteinExistence type="predicted"/>
<dbReference type="PROSITE" id="PS51257">
    <property type="entry name" value="PROKAR_LIPOPROTEIN"/>
    <property type="match status" value="1"/>
</dbReference>
<dbReference type="Proteomes" id="UP000549009">
    <property type="component" value="Unassembled WGS sequence"/>
</dbReference>
<evidence type="ECO:0000256" key="1">
    <source>
        <dbReference type="SAM" id="MobiDB-lite"/>
    </source>
</evidence>
<name>A0A7W8EY87_STRST</name>
<sequence length="336" mass="37130">MRPAHPTARPALTSLLIAAVTATTLSGCSDADGVRSTSDNPPRTTPADHRDDHRGVLTRAQAHRVLDHYEQTNNQANKTRNPRLLATVEAGQLYERSKAELAQIPALSAKQKKEYAEPFHFTRRSFHIPARGNSWFAAEATTSAGERTLMVFDKTPGRHWKRVHSLFPSRPMPSPNARRGIADTAGIHHKTGRLAPGEVTAAVEDLFTTGGKNLGRALSHTTGRAPRILTTHRTRGNHVAGQALVHFTPIRPAAKKTYALRTRSGVLAIVPLAHRQTFVVTRPELRMKPADKHEAIYDKRPRRAVTDLFQGEALVLLPPEGKPTILDYRYALVDSR</sequence>
<evidence type="ECO:0000313" key="5">
    <source>
        <dbReference type="Proteomes" id="UP000549009"/>
    </source>
</evidence>
<evidence type="ECO:0000259" key="3">
    <source>
        <dbReference type="Pfam" id="PF26366"/>
    </source>
</evidence>
<feature type="signal peptide" evidence="2">
    <location>
        <begin position="1"/>
        <end position="31"/>
    </location>
</feature>
<protein>
    <recommendedName>
        <fullName evidence="3">DUF8094 domain-containing protein</fullName>
    </recommendedName>
</protein>
<reference evidence="4 5" key="1">
    <citation type="submission" date="2020-08" db="EMBL/GenBank/DDBJ databases">
        <title>Genomic Encyclopedia of Type Strains, Phase III (KMG-III): the genomes of soil and plant-associated and newly described type strains.</title>
        <authorList>
            <person name="Whitman W."/>
        </authorList>
    </citation>
    <scope>NUCLEOTIDE SEQUENCE [LARGE SCALE GENOMIC DNA]</scope>
    <source>
        <strain evidence="4 5">CECT 3146</strain>
    </source>
</reference>
<dbReference type="InterPro" id="IPR058407">
    <property type="entry name" value="DUF8094"/>
</dbReference>
<feature type="region of interest" description="Disordered" evidence="1">
    <location>
        <begin position="27"/>
        <end position="55"/>
    </location>
</feature>
<keyword evidence="2" id="KW-0732">Signal</keyword>